<dbReference type="PANTHER" id="PTHR47478">
    <property type="match status" value="1"/>
</dbReference>
<dbReference type="SFLD" id="SFLDS00003">
    <property type="entry name" value="Haloacid_Dehalogenase"/>
    <property type="match status" value="1"/>
</dbReference>
<protein>
    <submittedName>
        <fullName evidence="1">HAD family hydrolase</fullName>
        <ecNumber evidence="1">3.1.3.-</ecNumber>
    </submittedName>
</protein>
<gene>
    <name evidence="1" type="ORF">RAK27_05710</name>
</gene>
<organism evidence="1 2">
    <name type="scientific">Carnobacterium maltaromaticum</name>
    <name type="common">Carnobacterium piscicola</name>
    <dbReference type="NCBI Taxonomy" id="2751"/>
    <lineage>
        <taxon>Bacteria</taxon>
        <taxon>Bacillati</taxon>
        <taxon>Bacillota</taxon>
        <taxon>Bacilli</taxon>
        <taxon>Lactobacillales</taxon>
        <taxon>Carnobacteriaceae</taxon>
        <taxon>Carnobacterium</taxon>
    </lineage>
</organism>
<dbReference type="PANTHER" id="PTHR47478:SF1">
    <property type="entry name" value="PYRIMIDINE 5'-NUCLEOTIDASE YJJG"/>
    <property type="match status" value="1"/>
</dbReference>
<dbReference type="EC" id="3.1.3.-" evidence="1"/>
<dbReference type="Gene3D" id="1.10.150.240">
    <property type="entry name" value="Putative phosphatase, domain 2"/>
    <property type="match status" value="1"/>
</dbReference>
<dbReference type="SUPFAM" id="SSF56784">
    <property type="entry name" value="HAD-like"/>
    <property type="match status" value="1"/>
</dbReference>
<proteinExistence type="predicted"/>
<dbReference type="EMBL" id="JAVBVO010000003">
    <property type="protein sequence ID" value="MDZ5758151.1"/>
    <property type="molecule type" value="Genomic_DNA"/>
</dbReference>
<comment type="caution">
    <text evidence="1">The sequence shown here is derived from an EMBL/GenBank/DDBJ whole genome shotgun (WGS) entry which is preliminary data.</text>
</comment>
<dbReference type="InterPro" id="IPR036412">
    <property type="entry name" value="HAD-like_sf"/>
</dbReference>
<dbReference type="InterPro" id="IPR006439">
    <property type="entry name" value="HAD-SF_hydro_IA"/>
</dbReference>
<keyword evidence="1" id="KW-0378">Hydrolase</keyword>
<sequence>MINAIVFDVDDTLYDQQAPFKNAIANCFPAYFGSLDLTRAYLRFRYHSDETFCKYISGEWTLNYMRFYRIREVLKEQGYSLTEDQGLLFQENYETELNSIQLLPEAKELLNALASKSDIQIGIITNGPTDHQSKKIQQLQLEQWIPAEKMIISESSGFAKPDRRIFDLAARQFKFEPSTTLYIGDNYDNDVNGAKEAGWQAFWFNHRKREKPVSLWSCDEEITEFHEFSSKVLSLLD</sequence>
<dbReference type="AlphaFoldDB" id="A0AAW9K4G5"/>
<dbReference type="Gene3D" id="3.40.50.1000">
    <property type="entry name" value="HAD superfamily/HAD-like"/>
    <property type="match status" value="1"/>
</dbReference>
<accession>A0AAW9K4G5</accession>
<dbReference type="Pfam" id="PF00702">
    <property type="entry name" value="Hydrolase"/>
    <property type="match status" value="1"/>
</dbReference>
<evidence type="ECO:0000313" key="1">
    <source>
        <dbReference type="EMBL" id="MDZ5758151.1"/>
    </source>
</evidence>
<dbReference type="PRINTS" id="PR00413">
    <property type="entry name" value="HADHALOGNASE"/>
</dbReference>
<evidence type="ECO:0000313" key="2">
    <source>
        <dbReference type="Proteomes" id="UP001290462"/>
    </source>
</evidence>
<dbReference type="Proteomes" id="UP001290462">
    <property type="component" value="Unassembled WGS sequence"/>
</dbReference>
<name>A0AAW9K4G5_CARML</name>
<dbReference type="SFLD" id="SFLDG01129">
    <property type="entry name" value="C1.5:_HAD__Beta-PGM__Phosphata"/>
    <property type="match status" value="1"/>
</dbReference>
<dbReference type="InterPro" id="IPR023198">
    <property type="entry name" value="PGP-like_dom2"/>
</dbReference>
<dbReference type="GO" id="GO:0016787">
    <property type="term" value="F:hydrolase activity"/>
    <property type="evidence" value="ECO:0007669"/>
    <property type="project" value="UniProtKB-KW"/>
</dbReference>
<reference evidence="1" key="1">
    <citation type="submission" date="2023-08" db="EMBL/GenBank/DDBJ databases">
        <title>Genomic characterization of piscicolin 126 produced by Carnobacterium maltaromaticum CM22 strain isolated from salmon (Salmo salar).</title>
        <authorList>
            <person name="Gonzalez-Gragera E."/>
            <person name="Garcia-Lopez J.D."/>
            <person name="Teso-Perez C."/>
            <person name="Gimenez-Hernandez I."/>
            <person name="Peralta-Sanchez J.M."/>
            <person name="Valdivia E."/>
            <person name="Montalban-Lopez M."/>
            <person name="Martin-Platero A.M."/>
            <person name="Banos A."/>
            <person name="Martinez-Bueno M."/>
        </authorList>
    </citation>
    <scope>NUCLEOTIDE SEQUENCE</scope>
    <source>
        <strain evidence="1">CM22</strain>
    </source>
</reference>
<dbReference type="InterPro" id="IPR023214">
    <property type="entry name" value="HAD_sf"/>
</dbReference>
<dbReference type="NCBIfam" id="TIGR01549">
    <property type="entry name" value="HAD-SF-IA-v1"/>
    <property type="match status" value="1"/>
</dbReference>
<dbReference type="InterPro" id="IPR052550">
    <property type="entry name" value="Pyrimidine_5'-ntase_YjjG"/>
</dbReference>